<evidence type="ECO:0000256" key="3">
    <source>
        <dbReference type="ARBA" id="ARBA00023004"/>
    </source>
</evidence>
<dbReference type="Pfam" id="PF21342">
    <property type="entry name" value="SoxA-TsdA_cyt-c"/>
    <property type="match status" value="1"/>
</dbReference>
<evidence type="ECO:0000313" key="9">
    <source>
        <dbReference type="Proteomes" id="UP001596506"/>
    </source>
</evidence>
<keyword evidence="6" id="KW-1133">Transmembrane helix</keyword>
<reference evidence="9" key="1">
    <citation type="journal article" date="2019" name="Int. J. Syst. Evol. Microbiol.">
        <title>The Global Catalogue of Microorganisms (GCM) 10K type strain sequencing project: providing services to taxonomists for standard genome sequencing and annotation.</title>
        <authorList>
            <consortium name="The Broad Institute Genomics Platform"/>
            <consortium name="The Broad Institute Genome Sequencing Center for Infectious Disease"/>
            <person name="Wu L."/>
            <person name="Ma J."/>
        </authorList>
    </citation>
    <scope>NUCLEOTIDE SEQUENCE [LARGE SCALE GENOMIC DNA]</scope>
    <source>
        <strain evidence="9">CCUG 60559</strain>
    </source>
</reference>
<name>A0ABW2IVF4_9GAMM</name>
<dbReference type="PANTHER" id="PTHR35008:SF9">
    <property type="entry name" value="CYTOCHROME C DOMAIN-CONTAINING PROTEIN"/>
    <property type="match status" value="1"/>
</dbReference>
<feature type="domain" description="Cytochrome c" evidence="7">
    <location>
        <begin position="107"/>
        <end position="241"/>
    </location>
</feature>
<keyword evidence="1 4" id="KW-0349">Heme</keyword>
<dbReference type="InterPro" id="IPR036909">
    <property type="entry name" value="Cyt_c-like_dom_sf"/>
</dbReference>
<sequence length="378" mass="42039">MNTHNENQQKSAATRMIYGVLGAVVLFVIGTLLYRYDVLAMLTDSYSEPSASQLESEAARKARQKLAEERKQWDESVTAKAPEQPTGRGGYYVPPAEADIPDDEFGDSVRRGREIFLNTGTNAGEFVGNGLACANCHLDSGRLEHAAPMWAAAVSYPAYRGKNKQINTMEDRVNGCFTYSMNAQDSEYGSAPPAGHQVYKDLESYFYWMADGLALNSSPPGQGYPTPPETELGYDWQRGEQVYADNCAVCHATDGQGRKDLNGRYIFPPLWGPHSFNWGAGMHRVNTAAGFIQANMPLGKRFSLSDQEAWDVAAYVMSFPRPADPRLSDTESVDETTDKFHQHKDYHGQTIRGIKLGEPLTEASWARFMEQNFGQEVR</sequence>
<proteinExistence type="predicted"/>
<keyword evidence="3 4" id="KW-0408">Iron</keyword>
<evidence type="ECO:0000313" key="8">
    <source>
        <dbReference type="EMBL" id="MFC7294841.1"/>
    </source>
</evidence>
<keyword evidence="6" id="KW-0472">Membrane</keyword>
<evidence type="ECO:0000259" key="7">
    <source>
        <dbReference type="PROSITE" id="PS51007"/>
    </source>
</evidence>
<feature type="domain" description="Cytochrome c" evidence="7">
    <location>
        <begin position="234"/>
        <end position="320"/>
    </location>
</feature>
<comment type="caution">
    <text evidence="8">The sequence shown here is derived from an EMBL/GenBank/DDBJ whole genome shotgun (WGS) entry which is preliminary data.</text>
</comment>
<dbReference type="InterPro" id="IPR051459">
    <property type="entry name" value="Cytochrome_c-type_DH"/>
</dbReference>
<dbReference type="PANTHER" id="PTHR35008">
    <property type="entry name" value="BLL4482 PROTEIN-RELATED"/>
    <property type="match status" value="1"/>
</dbReference>
<dbReference type="PROSITE" id="PS51007">
    <property type="entry name" value="CYTC"/>
    <property type="match status" value="2"/>
</dbReference>
<keyword evidence="9" id="KW-1185">Reference proteome</keyword>
<dbReference type="RefSeq" id="WP_100687348.1">
    <property type="nucleotide sequence ID" value="NZ_JBHTBD010000002.1"/>
</dbReference>
<evidence type="ECO:0000256" key="4">
    <source>
        <dbReference type="PROSITE-ProRule" id="PRU00433"/>
    </source>
</evidence>
<protein>
    <submittedName>
        <fullName evidence="8">C-type cytochrome</fullName>
    </submittedName>
</protein>
<keyword evidence="6" id="KW-0812">Transmembrane</keyword>
<dbReference type="InterPro" id="IPR009056">
    <property type="entry name" value="Cyt_c-like_dom"/>
</dbReference>
<dbReference type="SUPFAM" id="SSF46626">
    <property type="entry name" value="Cytochrome c"/>
    <property type="match status" value="2"/>
</dbReference>
<accession>A0ABW2IVF4</accession>
<evidence type="ECO:0000256" key="5">
    <source>
        <dbReference type="SAM" id="MobiDB-lite"/>
    </source>
</evidence>
<dbReference type="EMBL" id="JBHTBD010000002">
    <property type="protein sequence ID" value="MFC7294841.1"/>
    <property type="molecule type" value="Genomic_DNA"/>
</dbReference>
<organism evidence="8 9">
    <name type="scientific">Marinobacter aromaticivorans</name>
    <dbReference type="NCBI Taxonomy" id="1494078"/>
    <lineage>
        <taxon>Bacteria</taxon>
        <taxon>Pseudomonadati</taxon>
        <taxon>Pseudomonadota</taxon>
        <taxon>Gammaproteobacteria</taxon>
        <taxon>Pseudomonadales</taxon>
        <taxon>Marinobacteraceae</taxon>
        <taxon>Marinobacter</taxon>
    </lineage>
</organism>
<keyword evidence="2 4" id="KW-0479">Metal-binding</keyword>
<dbReference type="Proteomes" id="UP001596506">
    <property type="component" value="Unassembled WGS sequence"/>
</dbReference>
<evidence type="ECO:0000256" key="6">
    <source>
        <dbReference type="SAM" id="Phobius"/>
    </source>
</evidence>
<dbReference type="Gene3D" id="1.10.760.10">
    <property type="entry name" value="Cytochrome c-like domain"/>
    <property type="match status" value="2"/>
</dbReference>
<evidence type="ECO:0000256" key="1">
    <source>
        <dbReference type="ARBA" id="ARBA00022617"/>
    </source>
</evidence>
<feature type="region of interest" description="Disordered" evidence="5">
    <location>
        <begin position="60"/>
        <end position="90"/>
    </location>
</feature>
<feature type="transmembrane region" description="Helical" evidence="6">
    <location>
        <begin position="12"/>
        <end position="34"/>
    </location>
</feature>
<dbReference type="Pfam" id="PF00034">
    <property type="entry name" value="Cytochrom_C"/>
    <property type="match status" value="1"/>
</dbReference>
<gene>
    <name evidence="8" type="ORF">ACFQQA_08890</name>
</gene>
<feature type="compositionally biased region" description="Basic and acidic residues" evidence="5">
    <location>
        <begin position="60"/>
        <end position="74"/>
    </location>
</feature>
<evidence type="ECO:0000256" key="2">
    <source>
        <dbReference type="ARBA" id="ARBA00022723"/>
    </source>
</evidence>